<keyword evidence="3" id="KW-1185">Reference proteome</keyword>
<evidence type="ECO:0000256" key="1">
    <source>
        <dbReference type="SAM" id="MobiDB-lite"/>
    </source>
</evidence>
<sequence length="74" mass="8463">MGAFDQFNDKAKDYAEQAKGSMGNKRNKSADGQGQERAERGVQQEGRERRSGVEDQARERMDRESHDESQDDWA</sequence>
<feature type="compositionally biased region" description="Basic and acidic residues" evidence="1">
    <location>
        <begin position="7"/>
        <end position="16"/>
    </location>
</feature>
<gene>
    <name evidence="2" type="ORF">SAMN05216259_106121</name>
</gene>
<name>A0A1H0F1U1_9ACTN</name>
<feature type="region of interest" description="Disordered" evidence="1">
    <location>
        <begin position="1"/>
        <end position="74"/>
    </location>
</feature>
<dbReference type="STRING" id="310781.SAMN05216259_106121"/>
<reference evidence="2 3" key="1">
    <citation type="submission" date="2016-10" db="EMBL/GenBank/DDBJ databases">
        <authorList>
            <person name="de Groot N.N."/>
        </authorList>
    </citation>
    <scope>NUCLEOTIDE SEQUENCE [LARGE SCALE GENOMIC DNA]</scope>
    <source>
        <strain evidence="2 3">CGMCC 4.2022</strain>
    </source>
</reference>
<feature type="compositionally biased region" description="Basic and acidic residues" evidence="1">
    <location>
        <begin position="34"/>
        <end position="68"/>
    </location>
</feature>
<dbReference type="EMBL" id="FNIE01000006">
    <property type="protein sequence ID" value="SDN88600.1"/>
    <property type="molecule type" value="Genomic_DNA"/>
</dbReference>
<dbReference type="OrthoDB" id="4328151at2"/>
<protein>
    <submittedName>
        <fullName evidence="2">Uncharacterized protein</fullName>
    </submittedName>
</protein>
<dbReference type="Proteomes" id="UP000199341">
    <property type="component" value="Unassembled WGS sequence"/>
</dbReference>
<dbReference type="RefSeq" id="WP_093784928.1">
    <property type="nucleotide sequence ID" value="NZ_FNIE01000006.1"/>
</dbReference>
<dbReference type="AlphaFoldDB" id="A0A1H0F1U1"/>
<accession>A0A1H0F1U1</accession>
<proteinExistence type="predicted"/>
<evidence type="ECO:0000313" key="3">
    <source>
        <dbReference type="Proteomes" id="UP000199341"/>
    </source>
</evidence>
<evidence type="ECO:0000313" key="2">
    <source>
        <dbReference type="EMBL" id="SDN88600.1"/>
    </source>
</evidence>
<organism evidence="2 3">
    <name type="scientific">Actinacidiphila guanduensis</name>
    <dbReference type="NCBI Taxonomy" id="310781"/>
    <lineage>
        <taxon>Bacteria</taxon>
        <taxon>Bacillati</taxon>
        <taxon>Actinomycetota</taxon>
        <taxon>Actinomycetes</taxon>
        <taxon>Kitasatosporales</taxon>
        <taxon>Streptomycetaceae</taxon>
        <taxon>Actinacidiphila</taxon>
    </lineage>
</organism>